<sequence length="97" mass="10655">MAVISPSITANVDPRRGISPASIRLPFTYMQSNEISASHPAGPPPPHRPPAAAGPARRQTSLSADVAPSHPLLYFNFDRYSRIELTVYIRRCRTLMA</sequence>
<dbReference type="EMBL" id="BGZK01000813">
    <property type="protein sequence ID" value="GBP61396.1"/>
    <property type="molecule type" value="Genomic_DNA"/>
</dbReference>
<proteinExistence type="predicted"/>
<dbReference type="AlphaFoldDB" id="A0A4C1XC18"/>
<gene>
    <name evidence="2" type="ORF">EVAR_37927_1</name>
</gene>
<dbReference type="Proteomes" id="UP000299102">
    <property type="component" value="Unassembled WGS sequence"/>
</dbReference>
<name>A0A4C1XC18_EUMVA</name>
<evidence type="ECO:0000256" key="1">
    <source>
        <dbReference type="SAM" id="MobiDB-lite"/>
    </source>
</evidence>
<protein>
    <submittedName>
        <fullName evidence="2">Uncharacterized protein</fullName>
    </submittedName>
</protein>
<reference evidence="2 3" key="1">
    <citation type="journal article" date="2019" name="Commun. Biol.">
        <title>The bagworm genome reveals a unique fibroin gene that provides high tensile strength.</title>
        <authorList>
            <person name="Kono N."/>
            <person name="Nakamura H."/>
            <person name="Ohtoshi R."/>
            <person name="Tomita M."/>
            <person name="Numata K."/>
            <person name="Arakawa K."/>
        </authorList>
    </citation>
    <scope>NUCLEOTIDE SEQUENCE [LARGE SCALE GENOMIC DNA]</scope>
</reference>
<evidence type="ECO:0000313" key="3">
    <source>
        <dbReference type="Proteomes" id="UP000299102"/>
    </source>
</evidence>
<organism evidence="2 3">
    <name type="scientific">Eumeta variegata</name>
    <name type="common">Bagworm moth</name>
    <name type="synonym">Eumeta japonica</name>
    <dbReference type="NCBI Taxonomy" id="151549"/>
    <lineage>
        <taxon>Eukaryota</taxon>
        <taxon>Metazoa</taxon>
        <taxon>Ecdysozoa</taxon>
        <taxon>Arthropoda</taxon>
        <taxon>Hexapoda</taxon>
        <taxon>Insecta</taxon>
        <taxon>Pterygota</taxon>
        <taxon>Neoptera</taxon>
        <taxon>Endopterygota</taxon>
        <taxon>Lepidoptera</taxon>
        <taxon>Glossata</taxon>
        <taxon>Ditrysia</taxon>
        <taxon>Tineoidea</taxon>
        <taxon>Psychidae</taxon>
        <taxon>Oiketicinae</taxon>
        <taxon>Eumeta</taxon>
    </lineage>
</organism>
<feature type="region of interest" description="Disordered" evidence="1">
    <location>
        <begin position="34"/>
        <end position="64"/>
    </location>
</feature>
<comment type="caution">
    <text evidence="2">The sequence shown here is derived from an EMBL/GenBank/DDBJ whole genome shotgun (WGS) entry which is preliminary data.</text>
</comment>
<evidence type="ECO:0000313" key="2">
    <source>
        <dbReference type="EMBL" id="GBP61396.1"/>
    </source>
</evidence>
<accession>A0A4C1XC18</accession>
<keyword evidence="3" id="KW-1185">Reference proteome</keyword>